<dbReference type="Proteomes" id="UP000005237">
    <property type="component" value="Unassembled WGS sequence"/>
</dbReference>
<evidence type="ECO:0000313" key="3">
    <source>
        <dbReference type="Proteomes" id="UP000005237"/>
    </source>
</evidence>
<sequence length="107" mass="11566">MILFDVQLEEWVQKSSKNHEYIQKEKGIPASAYFLLGSFASDGDIHVGHASKCPVHLSALQEMRQIRMSAMQSVTIPCKNASSAAKKGTNSKEALQGGGDGANPTFN</sequence>
<reference evidence="3" key="1">
    <citation type="submission" date="2010-08" db="EMBL/GenBank/DDBJ databases">
        <authorList>
            <consortium name="Caenorhabditis japonica Sequencing Consortium"/>
            <person name="Wilson R.K."/>
        </authorList>
    </citation>
    <scope>NUCLEOTIDE SEQUENCE [LARGE SCALE GENOMIC DNA]</scope>
    <source>
        <strain evidence="3">DF5081</strain>
    </source>
</reference>
<proteinExistence type="predicted"/>
<reference evidence="2" key="2">
    <citation type="submission" date="2022-06" db="UniProtKB">
        <authorList>
            <consortium name="EnsemblMetazoa"/>
        </authorList>
    </citation>
    <scope>IDENTIFICATION</scope>
    <source>
        <strain evidence="2">DF5081</strain>
    </source>
</reference>
<protein>
    <submittedName>
        <fullName evidence="2">Uncharacterized protein</fullName>
    </submittedName>
</protein>
<evidence type="ECO:0000256" key="1">
    <source>
        <dbReference type="SAM" id="MobiDB-lite"/>
    </source>
</evidence>
<accession>A0A8R1DKV5</accession>
<organism evidence="2 3">
    <name type="scientific">Caenorhabditis japonica</name>
    <dbReference type="NCBI Taxonomy" id="281687"/>
    <lineage>
        <taxon>Eukaryota</taxon>
        <taxon>Metazoa</taxon>
        <taxon>Ecdysozoa</taxon>
        <taxon>Nematoda</taxon>
        <taxon>Chromadorea</taxon>
        <taxon>Rhabditida</taxon>
        <taxon>Rhabditina</taxon>
        <taxon>Rhabditomorpha</taxon>
        <taxon>Rhabditoidea</taxon>
        <taxon>Rhabditidae</taxon>
        <taxon>Peloderinae</taxon>
        <taxon>Caenorhabditis</taxon>
    </lineage>
</organism>
<dbReference type="AlphaFoldDB" id="A0A8R1DKV5"/>
<name>A0A8R1DKV5_CAEJA</name>
<keyword evidence="3" id="KW-1185">Reference proteome</keyword>
<dbReference type="EnsemblMetazoa" id="CJA05555a.1">
    <property type="protein sequence ID" value="CJA05555a.1"/>
    <property type="gene ID" value="WBGene00124759"/>
</dbReference>
<evidence type="ECO:0000313" key="2">
    <source>
        <dbReference type="EnsemblMetazoa" id="CJA05555a.1"/>
    </source>
</evidence>
<feature type="region of interest" description="Disordered" evidence="1">
    <location>
        <begin position="81"/>
        <end position="107"/>
    </location>
</feature>